<dbReference type="Pfam" id="PF02607">
    <property type="entry name" value="B12-binding_2"/>
    <property type="match status" value="1"/>
</dbReference>
<dbReference type="STRING" id="1797197.A2Y75_12160"/>
<dbReference type="SUPFAM" id="SSF52242">
    <property type="entry name" value="Cobalamin (vitamin B12)-binding domain"/>
    <property type="match status" value="1"/>
</dbReference>
<dbReference type="PROSITE" id="PS51337">
    <property type="entry name" value="B12_BINDING_NTER"/>
    <property type="match status" value="1"/>
</dbReference>
<keyword evidence="1" id="KW-0479">Metal-binding</keyword>
<dbReference type="GO" id="GO:0008705">
    <property type="term" value="F:methionine synthase activity"/>
    <property type="evidence" value="ECO:0007669"/>
    <property type="project" value="TreeGrafter"/>
</dbReference>
<dbReference type="GO" id="GO:0050667">
    <property type="term" value="P:homocysteine metabolic process"/>
    <property type="evidence" value="ECO:0007669"/>
    <property type="project" value="TreeGrafter"/>
</dbReference>
<dbReference type="GO" id="GO:0031419">
    <property type="term" value="F:cobalamin binding"/>
    <property type="evidence" value="ECO:0007669"/>
    <property type="project" value="InterPro"/>
</dbReference>
<dbReference type="InterPro" id="IPR006158">
    <property type="entry name" value="Cobalamin-bd"/>
</dbReference>
<dbReference type="Proteomes" id="UP000177876">
    <property type="component" value="Unassembled WGS sequence"/>
</dbReference>
<evidence type="ECO:0008006" key="7">
    <source>
        <dbReference type="Google" id="ProtNLM"/>
    </source>
</evidence>
<feature type="domain" description="B12-binding" evidence="3">
    <location>
        <begin position="88"/>
        <end position="208"/>
    </location>
</feature>
<dbReference type="GO" id="GO:0005829">
    <property type="term" value="C:cytosol"/>
    <property type="evidence" value="ECO:0007669"/>
    <property type="project" value="TreeGrafter"/>
</dbReference>
<dbReference type="InterPro" id="IPR050554">
    <property type="entry name" value="Met_Synthase/Corrinoid"/>
</dbReference>
<dbReference type="CDD" id="cd02070">
    <property type="entry name" value="corrinoid_protein_B12-BD"/>
    <property type="match status" value="1"/>
</dbReference>
<dbReference type="PANTHER" id="PTHR45833:SF1">
    <property type="entry name" value="METHIONINE SYNTHASE"/>
    <property type="match status" value="1"/>
</dbReference>
<feature type="domain" description="B12-binding N-terminal" evidence="4">
    <location>
        <begin position="1"/>
        <end position="89"/>
    </location>
</feature>
<dbReference type="PANTHER" id="PTHR45833">
    <property type="entry name" value="METHIONINE SYNTHASE"/>
    <property type="match status" value="1"/>
</dbReference>
<dbReference type="SMART" id="SM01018">
    <property type="entry name" value="B12-binding_2"/>
    <property type="match status" value="1"/>
</dbReference>
<sequence>MEEMLLLIRDAITAGDEDAAKKLVGEALKAGLEPRNIMERAMMPAMEDIGERFSRNEAFIPELIVAAAAMQEGMQLLKPLLTAGEKGSGKVVLGTVYGDIHSIGKNLVRMCMEGAGFEVIDLGEDLKTEVFVEAYKEYSPDILGLSALLSSTMQRMKEVIDAVRVIDPSALIMVGGAPVTSDYAIEIGASGYASNAFEAAMNAKELIV</sequence>
<dbReference type="PROSITE" id="PS51332">
    <property type="entry name" value="B12_BINDING"/>
    <property type="match status" value="1"/>
</dbReference>
<dbReference type="GO" id="GO:0046872">
    <property type="term" value="F:metal ion binding"/>
    <property type="evidence" value="ECO:0007669"/>
    <property type="project" value="UniProtKB-KW"/>
</dbReference>
<proteinExistence type="predicted"/>
<organism evidence="5 6">
    <name type="scientific">Candidatus Solincola sediminis</name>
    <dbReference type="NCBI Taxonomy" id="1797199"/>
    <lineage>
        <taxon>Bacteria</taxon>
        <taxon>Bacillati</taxon>
        <taxon>Actinomycetota</taxon>
        <taxon>Candidatus Geothermincolia</taxon>
        <taxon>Candidatus Geothermincolales</taxon>
        <taxon>Candidatus Geothermincolaceae</taxon>
        <taxon>Candidatus Solincola</taxon>
    </lineage>
</organism>
<evidence type="ECO:0000256" key="2">
    <source>
        <dbReference type="ARBA" id="ARBA00023285"/>
    </source>
</evidence>
<dbReference type="Gene3D" id="3.40.50.280">
    <property type="entry name" value="Cobalamin-binding domain"/>
    <property type="match status" value="1"/>
</dbReference>
<protein>
    <recommendedName>
        <fullName evidence="7">Cobalamin-binding protein</fullName>
    </recommendedName>
</protein>
<dbReference type="EMBL" id="MELK01000028">
    <property type="protein sequence ID" value="OFW57977.1"/>
    <property type="molecule type" value="Genomic_DNA"/>
</dbReference>
<accession>A0A1F2WME0</accession>
<comment type="caution">
    <text evidence="5">The sequence shown here is derived from an EMBL/GenBank/DDBJ whole genome shotgun (WGS) entry which is preliminary data.</text>
</comment>
<evidence type="ECO:0000259" key="4">
    <source>
        <dbReference type="PROSITE" id="PS51337"/>
    </source>
</evidence>
<keyword evidence="2" id="KW-0170">Cobalt</keyword>
<dbReference type="InterPro" id="IPR003759">
    <property type="entry name" value="Cbl-bd_cap"/>
</dbReference>
<evidence type="ECO:0000313" key="6">
    <source>
        <dbReference type="Proteomes" id="UP000177876"/>
    </source>
</evidence>
<dbReference type="InterPro" id="IPR036594">
    <property type="entry name" value="Meth_synthase_dom"/>
</dbReference>
<dbReference type="Gene3D" id="1.10.1240.10">
    <property type="entry name" value="Methionine synthase domain"/>
    <property type="match status" value="1"/>
</dbReference>
<name>A0A1F2WME0_9ACTN</name>
<evidence type="ECO:0000259" key="3">
    <source>
        <dbReference type="PROSITE" id="PS51332"/>
    </source>
</evidence>
<evidence type="ECO:0000256" key="1">
    <source>
        <dbReference type="ARBA" id="ARBA00022723"/>
    </source>
</evidence>
<reference evidence="5 6" key="1">
    <citation type="journal article" date="2016" name="Nat. Commun.">
        <title>Thousands of microbial genomes shed light on interconnected biogeochemical processes in an aquifer system.</title>
        <authorList>
            <person name="Anantharaman K."/>
            <person name="Brown C.T."/>
            <person name="Hug L.A."/>
            <person name="Sharon I."/>
            <person name="Castelle C.J."/>
            <person name="Probst A.J."/>
            <person name="Thomas B.C."/>
            <person name="Singh A."/>
            <person name="Wilkins M.J."/>
            <person name="Karaoz U."/>
            <person name="Brodie E.L."/>
            <person name="Williams K.H."/>
            <person name="Hubbard S.S."/>
            <person name="Banfield J.F."/>
        </authorList>
    </citation>
    <scope>NUCLEOTIDE SEQUENCE [LARGE SCALE GENOMIC DNA]</scope>
</reference>
<dbReference type="SUPFAM" id="SSF47644">
    <property type="entry name" value="Methionine synthase domain"/>
    <property type="match status" value="1"/>
</dbReference>
<dbReference type="Pfam" id="PF02310">
    <property type="entry name" value="B12-binding"/>
    <property type="match status" value="1"/>
</dbReference>
<dbReference type="InterPro" id="IPR036724">
    <property type="entry name" value="Cobalamin-bd_sf"/>
</dbReference>
<gene>
    <name evidence="5" type="ORF">A2Y75_12160</name>
</gene>
<dbReference type="GO" id="GO:0046653">
    <property type="term" value="P:tetrahydrofolate metabolic process"/>
    <property type="evidence" value="ECO:0007669"/>
    <property type="project" value="TreeGrafter"/>
</dbReference>
<evidence type="ECO:0000313" key="5">
    <source>
        <dbReference type="EMBL" id="OFW57977.1"/>
    </source>
</evidence>
<dbReference type="AlphaFoldDB" id="A0A1F2WME0"/>